<proteinExistence type="predicted"/>
<name>A0AAW0H9B8_MYOGA</name>
<feature type="non-terminal residue" evidence="2">
    <location>
        <position position="1"/>
    </location>
</feature>
<dbReference type="SMART" id="SM00406">
    <property type="entry name" value="IGv"/>
    <property type="match status" value="2"/>
</dbReference>
<dbReference type="Pfam" id="PF07686">
    <property type="entry name" value="V-set"/>
    <property type="match status" value="1"/>
</dbReference>
<accession>A0AAW0H9B8</accession>
<evidence type="ECO:0000313" key="2">
    <source>
        <dbReference type="EMBL" id="KAK7799198.1"/>
    </source>
</evidence>
<evidence type="ECO:0000259" key="1">
    <source>
        <dbReference type="SMART" id="SM00406"/>
    </source>
</evidence>
<dbReference type="InterPro" id="IPR013783">
    <property type="entry name" value="Ig-like_fold"/>
</dbReference>
<dbReference type="AlphaFoldDB" id="A0AAW0H9B8"/>
<dbReference type="PANTHER" id="PTHR23267">
    <property type="entry name" value="IMMUNOGLOBULIN LIGHT CHAIN"/>
    <property type="match status" value="1"/>
</dbReference>
<dbReference type="InterPro" id="IPR013106">
    <property type="entry name" value="Ig_V-set"/>
</dbReference>
<organism evidence="2 3">
    <name type="scientific">Myodes glareolus</name>
    <name type="common">Bank vole</name>
    <name type="synonym">Clethrionomys glareolus</name>
    <dbReference type="NCBI Taxonomy" id="447135"/>
    <lineage>
        <taxon>Eukaryota</taxon>
        <taxon>Metazoa</taxon>
        <taxon>Chordata</taxon>
        <taxon>Craniata</taxon>
        <taxon>Vertebrata</taxon>
        <taxon>Euteleostomi</taxon>
        <taxon>Mammalia</taxon>
        <taxon>Eutheria</taxon>
        <taxon>Euarchontoglires</taxon>
        <taxon>Glires</taxon>
        <taxon>Rodentia</taxon>
        <taxon>Myomorpha</taxon>
        <taxon>Muroidea</taxon>
        <taxon>Cricetidae</taxon>
        <taxon>Arvicolinae</taxon>
        <taxon>Myodes</taxon>
    </lineage>
</organism>
<dbReference type="InterPro" id="IPR036179">
    <property type="entry name" value="Ig-like_dom_sf"/>
</dbReference>
<feature type="domain" description="Immunoglobulin V-set" evidence="1">
    <location>
        <begin position="187"/>
        <end position="255"/>
    </location>
</feature>
<evidence type="ECO:0000313" key="3">
    <source>
        <dbReference type="Proteomes" id="UP001488838"/>
    </source>
</evidence>
<sequence>HSVFIILGSASDIMLIQSPALMSVSIRQRATIYCRANKSQGQQEFCVSGTEFTLSFHAVKTDDAAGYYCQQNYKSPPRIQGQSPKLLICFASNLVSGVPARFNGSGSETDFTLAIHPVEVNVFATYFCQQSACADITMTQSPSSLAVSVGEKITISCRASQSLYNIAGADIVMTQSPSSMAVSSGEKVTISCKSSQSLLSGRTNYLAWYQQKPGQSPKLLIYYASTRYTGVSEHFTGSGYETDFIFTIRSYFSLQQNLPEKILTSCLHLTALDLQMSPCCLIL</sequence>
<feature type="domain" description="Immunoglobulin V-set" evidence="1">
    <location>
        <begin position="29"/>
        <end position="130"/>
    </location>
</feature>
<dbReference type="Proteomes" id="UP001488838">
    <property type="component" value="Unassembled WGS sequence"/>
</dbReference>
<reference evidence="2 3" key="1">
    <citation type="journal article" date="2023" name="bioRxiv">
        <title>Conserved and derived expression patterns and positive selection on dental genes reveal complex evolutionary context of ever-growing rodent molars.</title>
        <authorList>
            <person name="Calamari Z.T."/>
            <person name="Song A."/>
            <person name="Cohen E."/>
            <person name="Akter M."/>
            <person name="Roy R.D."/>
            <person name="Hallikas O."/>
            <person name="Christensen M.M."/>
            <person name="Li P."/>
            <person name="Marangoni P."/>
            <person name="Jernvall J."/>
            <person name="Klein O.D."/>
        </authorList>
    </citation>
    <scope>NUCLEOTIDE SEQUENCE [LARGE SCALE GENOMIC DNA]</scope>
    <source>
        <strain evidence="2">V071</strain>
    </source>
</reference>
<dbReference type="InterPro" id="IPR050150">
    <property type="entry name" value="IgV_Light_Chain"/>
</dbReference>
<comment type="caution">
    <text evidence="2">The sequence shown here is derived from an EMBL/GenBank/DDBJ whole genome shotgun (WGS) entry which is preliminary data.</text>
</comment>
<keyword evidence="3" id="KW-1185">Reference proteome</keyword>
<protein>
    <recommendedName>
        <fullName evidence="1">Immunoglobulin V-set domain-containing protein</fullName>
    </recommendedName>
</protein>
<dbReference type="SUPFAM" id="SSF48726">
    <property type="entry name" value="Immunoglobulin"/>
    <property type="match status" value="4"/>
</dbReference>
<dbReference type="Gene3D" id="2.60.40.10">
    <property type="entry name" value="Immunoglobulins"/>
    <property type="match status" value="3"/>
</dbReference>
<dbReference type="FunFam" id="2.60.40.10:FF:001230">
    <property type="entry name" value="Immunoglobulin kappa variable 8-16"/>
    <property type="match status" value="1"/>
</dbReference>
<gene>
    <name evidence="2" type="ORF">U0070_000756</name>
</gene>
<dbReference type="EMBL" id="JBBHLL010000632">
    <property type="protein sequence ID" value="KAK7799198.1"/>
    <property type="molecule type" value="Genomic_DNA"/>
</dbReference>
<feature type="non-terminal residue" evidence="2">
    <location>
        <position position="283"/>
    </location>
</feature>